<evidence type="ECO:0000313" key="6">
    <source>
        <dbReference type="Proteomes" id="UP001213623"/>
    </source>
</evidence>
<dbReference type="Proteomes" id="UP001213623">
    <property type="component" value="Chromosome 2"/>
</dbReference>
<dbReference type="PANTHER" id="PTHR12658:SF0">
    <property type="entry name" value="TUBULIN-SPECIFIC CHAPERONE D"/>
    <property type="match status" value="1"/>
</dbReference>
<dbReference type="EMBL" id="CP119893">
    <property type="protein sequence ID" value="WFD25928.1"/>
    <property type="molecule type" value="Genomic_DNA"/>
</dbReference>
<dbReference type="AlphaFoldDB" id="A0AAF0J2R1"/>
<gene>
    <name evidence="5" type="ORF">MNAN1_000901</name>
</gene>
<dbReference type="GO" id="GO:0005096">
    <property type="term" value="F:GTPase activator activity"/>
    <property type="evidence" value="ECO:0007669"/>
    <property type="project" value="InterPro"/>
</dbReference>
<evidence type="ECO:0000313" key="5">
    <source>
        <dbReference type="EMBL" id="WFD25928.1"/>
    </source>
</evidence>
<dbReference type="InterPro" id="IPR058033">
    <property type="entry name" value="ARM_TBCD_2nd"/>
</dbReference>
<sequence length="1060" mass="113585">MRAPPPPVRSLPGARGMADDDEACHEGAELVRFEGADAYEAKQAEFLRLVAQDSGDPAPLLRELESELNVYQDQAYLLDPYLESLVIPPAQALRSLALAGTDVADAALHRQGLVARLLYFYTKVRGAKLVARLLPQNAGDLVPVLTLVEALVKKPAPWELVYVLLLWLGLLALLPFALNMGEVSLAHRMEQVARAYLARPGKERDAASALLGHLYHRRELSDASLASFLQWAQSRMPTTRSPFFATGLLQTLCHIAKNCDAALITTHYDALVALLALYEPWATSSMLVEHFRIKLTGRITLALLAHPSGMDERMDAHVGTLLAALSCADSRVRYSSAKALARITARLPPALQAQIFAALLAQLAAHIPADSVPSAALADDAAPFAPEVCAALRSADLHAVSEHTWHGVHLALAELVRCTLLPTAQHPRLLYWVLTGLALDLRRATGSTGASVRDAACYVLWAFARTRDPAPLAPLAAPVAQHLLLTVTMDRDVCIRRAASAALQEWVGRTACVPHGIDLLRHTDFAAVGSLRHALGTCAPQLAQYPVYCAPLLHHVLHVSLVHWDASLRTQAAHGLAGIAAHDAALRLAAVHTLAARTSSMDAPVVHGALVGLTALAPTCADAIPTLLAAAWRLAPPVWTAPGGAAILIAACRLVCACAAGLNASKAASASPLLCTASARPEANVQEAAADLLCALPTDSDVVHQAMARVLSWDTLTPEQQGTAVRVLGRQRGWNAERLDLLCGLLDPSSIRYAGTVELRCAAAHSLAEIDAAPERRLLVLLHGLQDMSTDERGDVGSWVRLACLQSGARILCSVPIEPALATRAFVAMSAMLMERIDAVRVQACEALATVVRTCDVPYAADLAQRLSDPGAYRDAHVAFAALVPCLAHDAYRASLLATLVRTAGGRSEMARRDAGAALVAWARAAPEEAVRDVFALLASFCAAQPRDNRVVVPVLHTVALLLDGDVHRQHDVECEYVFSVLRAVAAMRVYVTVTDSSCVRVLPLRTLREQSLACIEACLAHKYPSVRAQTSEQLYMGLDDYVGIEGHATVTTRLLEVAW</sequence>
<dbReference type="InterPro" id="IPR033162">
    <property type="entry name" value="TBCD"/>
</dbReference>
<dbReference type="InterPro" id="IPR011989">
    <property type="entry name" value="ARM-like"/>
</dbReference>
<organism evidence="5 6">
    <name type="scientific">Malassezia nana</name>
    <dbReference type="NCBI Taxonomy" id="180528"/>
    <lineage>
        <taxon>Eukaryota</taxon>
        <taxon>Fungi</taxon>
        <taxon>Dikarya</taxon>
        <taxon>Basidiomycota</taxon>
        <taxon>Ustilaginomycotina</taxon>
        <taxon>Malasseziomycetes</taxon>
        <taxon>Malasseziales</taxon>
        <taxon>Malasseziaceae</taxon>
        <taxon>Malassezia</taxon>
    </lineage>
</organism>
<evidence type="ECO:0000259" key="3">
    <source>
        <dbReference type="Pfam" id="PF12612"/>
    </source>
</evidence>
<feature type="region of interest" description="Disordered" evidence="2">
    <location>
        <begin position="1"/>
        <end position="20"/>
    </location>
</feature>
<keyword evidence="1" id="KW-0143">Chaperone</keyword>
<evidence type="ECO:0000259" key="4">
    <source>
        <dbReference type="Pfam" id="PF25767"/>
    </source>
</evidence>
<dbReference type="GO" id="GO:0000226">
    <property type="term" value="P:microtubule cytoskeleton organization"/>
    <property type="evidence" value="ECO:0007669"/>
    <property type="project" value="TreeGrafter"/>
</dbReference>
<dbReference type="GO" id="GO:0007021">
    <property type="term" value="P:tubulin complex assembly"/>
    <property type="evidence" value="ECO:0007669"/>
    <property type="project" value="InterPro"/>
</dbReference>
<evidence type="ECO:0000256" key="1">
    <source>
        <dbReference type="ARBA" id="ARBA00023186"/>
    </source>
</evidence>
<protein>
    <recommendedName>
        <fullName evidence="7">Tubulin-specific chaperone D</fullName>
    </recommendedName>
</protein>
<dbReference type="PANTHER" id="PTHR12658">
    <property type="entry name" value="BETA-TUBULIN COFACTOR D"/>
    <property type="match status" value="1"/>
</dbReference>
<dbReference type="GO" id="GO:0007023">
    <property type="term" value="P:post-chaperonin tubulin folding pathway"/>
    <property type="evidence" value="ECO:0007669"/>
    <property type="project" value="InterPro"/>
</dbReference>
<feature type="domain" description="Tubulin-folding cofactor D ARM repeats" evidence="4">
    <location>
        <begin position="387"/>
        <end position="517"/>
    </location>
</feature>
<feature type="domain" description="Tubulin-folding cofactor D C-terminal" evidence="3">
    <location>
        <begin position="826"/>
        <end position="974"/>
    </location>
</feature>
<proteinExistence type="predicted"/>
<dbReference type="InterPro" id="IPR016024">
    <property type="entry name" value="ARM-type_fold"/>
</dbReference>
<dbReference type="Pfam" id="PF25767">
    <property type="entry name" value="ARM_TBCD_2nd"/>
    <property type="match status" value="1"/>
</dbReference>
<dbReference type="GO" id="GO:0048487">
    <property type="term" value="F:beta-tubulin binding"/>
    <property type="evidence" value="ECO:0007669"/>
    <property type="project" value="InterPro"/>
</dbReference>
<dbReference type="Pfam" id="PF23579">
    <property type="entry name" value="ARM_TBCD"/>
    <property type="match status" value="1"/>
</dbReference>
<evidence type="ECO:0000256" key="2">
    <source>
        <dbReference type="SAM" id="MobiDB-lite"/>
    </source>
</evidence>
<accession>A0AAF0J2R1</accession>
<dbReference type="Pfam" id="PF12612">
    <property type="entry name" value="TFCD_C"/>
    <property type="match status" value="1"/>
</dbReference>
<dbReference type="SUPFAM" id="SSF48371">
    <property type="entry name" value="ARM repeat"/>
    <property type="match status" value="1"/>
</dbReference>
<evidence type="ECO:0008006" key="7">
    <source>
        <dbReference type="Google" id="ProtNLM"/>
    </source>
</evidence>
<reference evidence="5" key="1">
    <citation type="submission" date="2023-03" db="EMBL/GenBank/DDBJ databases">
        <title>Mating type loci evolution in Malassezia.</title>
        <authorList>
            <person name="Coelho M.A."/>
        </authorList>
    </citation>
    <scope>NUCLEOTIDE SEQUENCE</scope>
    <source>
        <strain evidence="5">CBS 9557</strain>
    </source>
</reference>
<keyword evidence="6" id="KW-1185">Reference proteome</keyword>
<dbReference type="InterPro" id="IPR022577">
    <property type="entry name" value="TBCD_C"/>
</dbReference>
<name>A0AAF0J2R1_9BASI</name>
<dbReference type="Gene3D" id="1.25.10.10">
    <property type="entry name" value="Leucine-rich Repeat Variant"/>
    <property type="match status" value="2"/>
</dbReference>